<sequence>MILILGLSSIPAQDFPKTWLLTWDKLIHLVEYFILGILAMKSMNTISYRTLRIVLPFGMFFGGLDEYLQSFISGRFSSGWDVLADTIGVTIGALLILGNDKE</sequence>
<dbReference type="NCBIfam" id="NF037970">
    <property type="entry name" value="vanZ_1"/>
    <property type="match status" value="1"/>
</dbReference>
<dbReference type="PANTHER" id="PTHR28008">
    <property type="entry name" value="DOMAIN PROTEIN, PUTATIVE (AFU_ORTHOLOGUE AFUA_3G10980)-RELATED"/>
    <property type="match status" value="1"/>
</dbReference>
<protein>
    <recommendedName>
        <fullName evidence="1">VanZ-like domain-containing protein</fullName>
    </recommendedName>
</protein>
<name>A0A381NWB0_9ZZZZ</name>
<organism evidence="2">
    <name type="scientific">marine metagenome</name>
    <dbReference type="NCBI Taxonomy" id="408172"/>
    <lineage>
        <taxon>unclassified sequences</taxon>
        <taxon>metagenomes</taxon>
        <taxon>ecological metagenomes</taxon>
    </lineage>
</organism>
<dbReference type="InterPro" id="IPR006976">
    <property type="entry name" value="VanZ-like"/>
</dbReference>
<dbReference type="PANTHER" id="PTHR28008:SF1">
    <property type="entry name" value="DOMAIN PROTEIN, PUTATIVE (AFU_ORTHOLOGUE AFUA_3G10980)-RELATED"/>
    <property type="match status" value="1"/>
</dbReference>
<dbReference type="EMBL" id="UINC01000649">
    <property type="protein sequence ID" value="SUZ58905.1"/>
    <property type="molecule type" value="Genomic_DNA"/>
</dbReference>
<accession>A0A381NWB0</accession>
<reference evidence="2" key="1">
    <citation type="submission" date="2018-05" db="EMBL/GenBank/DDBJ databases">
        <authorList>
            <person name="Lanie J.A."/>
            <person name="Ng W.-L."/>
            <person name="Kazmierczak K.M."/>
            <person name="Andrzejewski T.M."/>
            <person name="Davidsen T.M."/>
            <person name="Wayne K.J."/>
            <person name="Tettelin H."/>
            <person name="Glass J.I."/>
            <person name="Rusch D."/>
            <person name="Podicherti R."/>
            <person name="Tsui H.-C.T."/>
            <person name="Winkler M.E."/>
        </authorList>
    </citation>
    <scope>NUCLEOTIDE SEQUENCE</scope>
</reference>
<dbReference type="Pfam" id="PF04892">
    <property type="entry name" value="VanZ"/>
    <property type="match status" value="1"/>
</dbReference>
<evidence type="ECO:0000313" key="2">
    <source>
        <dbReference type="EMBL" id="SUZ58905.1"/>
    </source>
</evidence>
<dbReference type="AlphaFoldDB" id="A0A381NWB0"/>
<proteinExistence type="predicted"/>
<evidence type="ECO:0000259" key="1">
    <source>
        <dbReference type="Pfam" id="PF04892"/>
    </source>
</evidence>
<feature type="domain" description="VanZ-like" evidence="1">
    <location>
        <begin position="23"/>
        <end position="96"/>
    </location>
</feature>
<gene>
    <name evidence="2" type="ORF">METZ01_LOCUS11759</name>
</gene>